<dbReference type="VEuPathDB" id="FungiDB:SJAG_01607"/>
<dbReference type="EMBL" id="KE651168">
    <property type="protein sequence ID" value="EEB06564.1"/>
    <property type="molecule type" value="Genomic_DNA"/>
</dbReference>
<gene>
    <name evidence="2" type="ORF">SJAG_01607</name>
</gene>
<evidence type="ECO:0000256" key="1">
    <source>
        <dbReference type="SAM" id="MobiDB-lite"/>
    </source>
</evidence>
<dbReference type="AlphaFoldDB" id="B6JYE6"/>
<evidence type="ECO:0000313" key="2">
    <source>
        <dbReference type="EMBL" id="EEB06564.1"/>
    </source>
</evidence>
<dbReference type="HOGENOM" id="CLU_1107659_0_0_1"/>
<feature type="compositionally biased region" description="Low complexity" evidence="1">
    <location>
        <begin position="233"/>
        <end position="251"/>
    </location>
</feature>
<dbReference type="RefSeq" id="XP_002172857.1">
    <property type="nucleotide sequence ID" value="XM_002172821.1"/>
</dbReference>
<organism evidence="2 3">
    <name type="scientific">Schizosaccharomyces japonicus (strain yFS275 / FY16936)</name>
    <name type="common">Fission yeast</name>
    <dbReference type="NCBI Taxonomy" id="402676"/>
    <lineage>
        <taxon>Eukaryota</taxon>
        <taxon>Fungi</taxon>
        <taxon>Dikarya</taxon>
        <taxon>Ascomycota</taxon>
        <taxon>Taphrinomycotina</taxon>
        <taxon>Schizosaccharomycetes</taxon>
        <taxon>Schizosaccharomycetales</taxon>
        <taxon>Schizosaccharomycetaceae</taxon>
        <taxon>Schizosaccharomyces</taxon>
    </lineage>
</organism>
<evidence type="ECO:0000313" key="3">
    <source>
        <dbReference type="Proteomes" id="UP000001744"/>
    </source>
</evidence>
<dbReference type="Proteomes" id="UP000001744">
    <property type="component" value="Unassembled WGS sequence"/>
</dbReference>
<feature type="region of interest" description="Disordered" evidence="1">
    <location>
        <begin position="225"/>
        <end position="251"/>
    </location>
</feature>
<dbReference type="GeneID" id="7052293"/>
<name>B6JYE6_SCHJY</name>
<protein>
    <submittedName>
        <fullName evidence="2">Uncharacterized protein</fullName>
    </submittedName>
</protein>
<keyword evidence="3" id="KW-1185">Reference proteome</keyword>
<dbReference type="JaponicusDB" id="SJAG_01607"/>
<sequence length="251" mass="27582">MQSAEECERRRKKKKPERLIVPVIGGPQSSLIQQYHRGFGKAKELLGWIADQLKIETSTGSQNVELHSALRAREEKLVALTEEMQSLTTASSSDGDRSFEDIDDHHTDMISTAPESQTDVRTTSPDQSIQLELDRAPDMTTTAMTTTTMTTTTTMMTTTSLANPFSTTSTSTATSTTTPLFTINSDDQITQWFAKFDALLDYLGKLQLLQHAKLSYGTLLALQQHSEMPPSPKTSSDSSPPSGLSSPFQMA</sequence>
<reference evidence="2 3" key="1">
    <citation type="journal article" date="2011" name="Science">
        <title>Comparative functional genomics of the fission yeasts.</title>
        <authorList>
            <person name="Rhind N."/>
            <person name="Chen Z."/>
            <person name="Yassour M."/>
            <person name="Thompson D.A."/>
            <person name="Haas B.J."/>
            <person name="Habib N."/>
            <person name="Wapinski I."/>
            <person name="Roy S."/>
            <person name="Lin M.F."/>
            <person name="Heiman D.I."/>
            <person name="Young S.K."/>
            <person name="Furuya K."/>
            <person name="Guo Y."/>
            <person name="Pidoux A."/>
            <person name="Chen H.M."/>
            <person name="Robbertse B."/>
            <person name="Goldberg J.M."/>
            <person name="Aoki K."/>
            <person name="Bayne E.H."/>
            <person name="Berlin A.M."/>
            <person name="Desjardins C.A."/>
            <person name="Dobbs E."/>
            <person name="Dukaj L."/>
            <person name="Fan L."/>
            <person name="FitzGerald M.G."/>
            <person name="French C."/>
            <person name="Gujja S."/>
            <person name="Hansen K."/>
            <person name="Keifenheim D."/>
            <person name="Levin J.Z."/>
            <person name="Mosher R.A."/>
            <person name="Mueller C.A."/>
            <person name="Pfiffner J."/>
            <person name="Priest M."/>
            <person name="Russ C."/>
            <person name="Smialowska A."/>
            <person name="Swoboda P."/>
            <person name="Sykes S.M."/>
            <person name="Vaughn M."/>
            <person name="Vengrova S."/>
            <person name="Yoder R."/>
            <person name="Zeng Q."/>
            <person name="Allshire R."/>
            <person name="Baulcombe D."/>
            <person name="Birren B.W."/>
            <person name="Brown W."/>
            <person name="Ekwall K."/>
            <person name="Kellis M."/>
            <person name="Leatherwood J."/>
            <person name="Levin H."/>
            <person name="Margalit H."/>
            <person name="Martienssen R."/>
            <person name="Nieduszynski C.A."/>
            <person name="Spatafora J.W."/>
            <person name="Friedman N."/>
            <person name="Dalgaard J.Z."/>
            <person name="Baumann P."/>
            <person name="Niki H."/>
            <person name="Regev A."/>
            <person name="Nusbaum C."/>
        </authorList>
    </citation>
    <scope>NUCLEOTIDE SEQUENCE [LARGE SCALE GENOMIC DNA]</scope>
    <source>
        <strain evidence="3">yFS275 / FY16936</strain>
    </source>
</reference>
<proteinExistence type="predicted"/>
<accession>B6JYE6</accession>